<dbReference type="HOGENOM" id="CLU_2049716_0_0_1"/>
<dbReference type="EMBL" id="KN847352">
    <property type="protein sequence ID" value="KIW36585.1"/>
    <property type="molecule type" value="Genomic_DNA"/>
</dbReference>
<evidence type="ECO:0000313" key="3">
    <source>
        <dbReference type="Proteomes" id="UP000053342"/>
    </source>
</evidence>
<dbReference type="VEuPathDB" id="FungiDB:PV06_11173"/>
<sequence>MMREKMATAEAISTGQEGSRDHSHSQKAFENTATYLNADPTTPTRPITFDASTPPTQRHSLRARQPTGRVLNIDEGSDEAGEGDGEQTDTRQKTNGKRGRPPKLAKTQPGVDGHRGLCAA</sequence>
<keyword evidence="3" id="KW-1185">Reference proteome</keyword>
<feature type="compositionally biased region" description="Basic residues" evidence="1">
    <location>
        <begin position="94"/>
        <end position="103"/>
    </location>
</feature>
<dbReference type="GeneID" id="27363247"/>
<dbReference type="RefSeq" id="XP_016256801.1">
    <property type="nucleotide sequence ID" value="XM_016412801.1"/>
</dbReference>
<reference evidence="2 3" key="1">
    <citation type="submission" date="2015-01" db="EMBL/GenBank/DDBJ databases">
        <title>The Genome Sequence of Exophiala oligosperma CBS72588.</title>
        <authorList>
            <consortium name="The Broad Institute Genomics Platform"/>
            <person name="Cuomo C."/>
            <person name="de Hoog S."/>
            <person name="Gorbushina A."/>
            <person name="Stielow B."/>
            <person name="Teixiera M."/>
            <person name="Abouelleil A."/>
            <person name="Chapman S.B."/>
            <person name="Priest M."/>
            <person name="Young S.K."/>
            <person name="Wortman J."/>
            <person name="Nusbaum C."/>
            <person name="Birren B."/>
        </authorList>
    </citation>
    <scope>NUCLEOTIDE SEQUENCE [LARGE SCALE GENOMIC DNA]</scope>
    <source>
        <strain evidence="2 3">CBS 72588</strain>
    </source>
</reference>
<evidence type="ECO:0000256" key="1">
    <source>
        <dbReference type="SAM" id="MobiDB-lite"/>
    </source>
</evidence>
<evidence type="ECO:0000313" key="2">
    <source>
        <dbReference type="EMBL" id="KIW36585.1"/>
    </source>
</evidence>
<gene>
    <name evidence="2" type="ORF">PV06_11173</name>
</gene>
<proteinExistence type="predicted"/>
<dbReference type="AlphaFoldDB" id="A0A0D2D2W9"/>
<feature type="compositionally biased region" description="Polar residues" evidence="1">
    <location>
        <begin position="26"/>
        <end position="58"/>
    </location>
</feature>
<feature type="compositionally biased region" description="Acidic residues" evidence="1">
    <location>
        <begin position="75"/>
        <end position="87"/>
    </location>
</feature>
<feature type="region of interest" description="Disordered" evidence="1">
    <location>
        <begin position="1"/>
        <end position="120"/>
    </location>
</feature>
<organism evidence="2 3">
    <name type="scientific">Exophiala oligosperma</name>
    <dbReference type="NCBI Taxonomy" id="215243"/>
    <lineage>
        <taxon>Eukaryota</taxon>
        <taxon>Fungi</taxon>
        <taxon>Dikarya</taxon>
        <taxon>Ascomycota</taxon>
        <taxon>Pezizomycotina</taxon>
        <taxon>Eurotiomycetes</taxon>
        <taxon>Chaetothyriomycetidae</taxon>
        <taxon>Chaetothyriales</taxon>
        <taxon>Herpotrichiellaceae</taxon>
        <taxon>Exophiala</taxon>
    </lineage>
</organism>
<name>A0A0D2D2W9_9EURO</name>
<dbReference type="Proteomes" id="UP000053342">
    <property type="component" value="Unassembled WGS sequence"/>
</dbReference>
<protein>
    <submittedName>
        <fullName evidence="2">Uncharacterized protein</fullName>
    </submittedName>
</protein>
<accession>A0A0D2D2W9</accession>